<dbReference type="SUPFAM" id="SSF53218">
    <property type="entry name" value="Molybdenum cofactor biosynthesis proteins"/>
    <property type="match status" value="1"/>
</dbReference>
<name>A0A8B6MBZ1_METTU</name>
<dbReference type="InterPro" id="IPR036425">
    <property type="entry name" value="MoaB/Mog-like_dom_sf"/>
</dbReference>
<dbReference type="InterPro" id="IPR005110">
    <property type="entry name" value="MoeA_linker/N"/>
</dbReference>
<proteinExistence type="inferred from homology"/>
<dbReference type="NCBIfam" id="NF045515">
    <property type="entry name" value="Glp_gephyrin"/>
    <property type="match status" value="1"/>
</dbReference>
<reference evidence="13 14" key="1">
    <citation type="submission" date="2019-05" db="EMBL/GenBank/DDBJ databases">
        <authorList>
            <person name="Farhan Ul Haque M."/>
        </authorList>
    </citation>
    <scope>NUCLEOTIDE SEQUENCE [LARGE SCALE GENOMIC DNA]</scope>
    <source>
        <strain evidence="13">2</strain>
    </source>
</reference>
<dbReference type="RefSeq" id="WP_174514012.1">
    <property type="nucleotide sequence ID" value="NZ_CABFMQ020000142.1"/>
</dbReference>
<dbReference type="Gene3D" id="3.90.105.10">
    <property type="entry name" value="Molybdopterin biosynthesis moea protein, domain 2"/>
    <property type="match status" value="1"/>
</dbReference>
<dbReference type="Gene3D" id="3.40.980.10">
    <property type="entry name" value="MoaB/Mog-like domain"/>
    <property type="match status" value="1"/>
</dbReference>
<comment type="similarity">
    <text evidence="4 11">Belongs to the MoeA family.</text>
</comment>
<evidence type="ECO:0000256" key="10">
    <source>
        <dbReference type="ARBA" id="ARBA00047317"/>
    </source>
</evidence>
<evidence type="ECO:0000256" key="2">
    <source>
        <dbReference type="ARBA" id="ARBA00002901"/>
    </source>
</evidence>
<evidence type="ECO:0000256" key="1">
    <source>
        <dbReference type="ARBA" id="ARBA00001946"/>
    </source>
</evidence>
<comment type="caution">
    <text evidence="13">The sequence shown here is derived from an EMBL/GenBank/DDBJ whole genome shotgun (WGS) entry which is preliminary data.</text>
</comment>
<comment type="cofactor">
    <cofactor evidence="1 11">
        <name>Mg(2+)</name>
        <dbReference type="ChEBI" id="CHEBI:18420"/>
    </cofactor>
</comment>
<dbReference type="GO" id="GO:0005829">
    <property type="term" value="C:cytosol"/>
    <property type="evidence" value="ECO:0007669"/>
    <property type="project" value="TreeGrafter"/>
</dbReference>
<dbReference type="SUPFAM" id="SSF63882">
    <property type="entry name" value="MoeA N-terminal region -like"/>
    <property type="match status" value="1"/>
</dbReference>
<dbReference type="InterPro" id="IPR001453">
    <property type="entry name" value="MoaB/Mog_dom"/>
</dbReference>
<keyword evidence="6 11" id="KW-0808">Transferase</keyword>
<dbReference type="SMART" id="SM00852">
    <property type="entry name" value="MoCF_biosynth"/>
    <property type="match status" value="1"/>
</dbReference>
<comment type="pathway">
    <text evidence="3 11">Cofactor biosynthesis; molybdopterin biosynthesis.</text>
</comment>
<dbReference type="PANTHER" id="PTHR10192">
    <property type="entry name" value="MOLYBDOPTERIN BIOSYNTHESIS PROTEIN"/>
    <property type="match status" value="1"/>
</dbReference>
<dbReference type="UniPathway" id="UPA00344"/>
<dbReference type="FunFam" id="3.40.980.10:FF:000004">
    <property type="entry name" value="Molybdopterin molybdenumtransferase"/>
    <property type="match status" value="1"/>
</dbReference>
<protein>
    <recommendedName>
        <fullName evidence="11">Molybdopterin molybdenumtransferase</fullName>
        <ecNumber evidence="11">2.10.1.1</ecNumber>
    </recommendedName>
</protein>
<evidence type="ECO:0000256" key="3">
    <source>
        <dbReference type="ARBA" id="ARBA00005046"/>
    </source>
</evidence>
<dbReference type="AlphaFoldDB" id="A0A8B6MBZ1"/>
<dbReference type="GO" id="GO:0046872">
    <property type="term" value="F:metal ion binding"/>
    <property type="evidence" value="ECO:0007669"/>
    <property type="project" value="UniProtKB-UniRule"/>
</dbReference>
<dbReference type="Pfam" id="PF03453">
    <property type="entry name" value="MoeA_N"/>
    <property type="match status" value="1"/>
</dbReference>
<evidence type="ECO:0000256" key="6">
    <source>
        <dbReference type="ARBA" id="ARBA00022679"/>
    </source>
</evidence>
<dbReference type="Pfam" id="PF00994">
    <property type="entry name" value="MoCF_biosynth"/>
    <property type="match status" value="1"/>
</dbReference>
<dbReference type="EC" id="2.10.1.1" evidence="11"/>
<evidence type="ECO:0000256" key="4">
    <source>
        <dbReference type="ARBA" id="ARBA00010763"/>
    </source>
</evidence>
<evidence type="ECO:0000259" key="12">
    <source>
        <dbReference type="SMART" id="SM00852"/>
    </source>
</evidence>
<dbReference type="SUPFAM" id="SSF63867">
    <property type="entry name" value="MoeA C-terminal domain-like"/>
    <property type="match status" value="1"/>
</dbReference>
<accession>A0A8B6MBZ1</accession>
<evidence type="ECO:0000313" key="14">
    <source>
        <dbReference type="Proteomes" id="UP000485880"/>
    </source>
</evidence>
<evidence type="ECO:0000313" key="13">
    <source>
        <dbReference type="EMBL" id="VTZ52434.1"/>
    </source>
</evidence>
<keyword evidence="9 11" id="KW-0501">Molybdenum cofactor biosynthesis</keyword>
<comment type="function">
    <text evidence="2 11">Catalyzes the insertion of molybdate into adenylated molybdopterin with the concomitant release of AMP.</text>
</comment>
<dbReference type="Proteomes" id="UP000485880">
    <property type="component" value="Unassembled WGS sequence"/>
</dbReference>
<dbReference type="CDD" id="cd00887">
    <property type="entry name" value="MoeA"/>
    <property type="match status" value="1"/>
</dbReference>
<evidence type="ECO:0000256" key="7">
    <source>
        <dbReference type="ARBA" id="ARBA00022723"/>
    </source>
</evidence>
<dbReference type="Pfam" id="PF03454">
    <property type="entry name" value="MoeA_C"/>
    <property type="match status" value="1"/>
</dbReference>
<feature type="domain" description="MoaB/Mog" evidence="12">
    <location>
        <begin position="181"/>
        <end position="320"/>
    </location>
</feature>
<dbReference type="InterPro" id="IPR038987">
    <property type="entry name" value="MoeA-like"/>
</dbReference>
<dbReference type="Gene3D" id="2.40.340.10">
    <property type="entry name" value="MoeA, C-terminal, domain IV"/>
    <property type="match status" value="1"/>
</dbReference>
<keyword evidence="5 11" id="KW-0500">Molybdenum</keyword>
<evidence type="ECO:0000256" key="9">
    <source>
        <dbReference type="ARBA" id="ARBA00023150"/>
    </source>
</evidence>
<dbReference type="InterPro" id="IPR036135">
    <property type="entry name" value="MoeA_linker/N_sf"/>
</dbReference>
<evidence type="ECO:0000256" key="5">
    <source>
        <dbReference type="ARBA" id="ARBA00022505"/>
    </source>
</evidence>
<keyword evidence="8 11" id="KW-0460">Magnesium</keyword>
<keyword evidence="7 11" id="KW-0479">Metal-binding</keyword>
<dbReference type="PANTHER" id="PTHR10192:SF5">
    <property type="entry name" value="GEPHYRIN"/>
    <property type="match status" value="1"/>
</dbReference>
<organism evidence="13 14">
    <name type="scientific">Methylocella tundrae</name>
    <dbReference type="NCBI Taxonomy" id="227605"/>
    <lineage>
        <taxon>Bacteria</taxon>
        <taxon>Pseudomonadati</taxon>
        <taxon>Pseudomonadota</taxon>
        <taxon>Alphaproteobacteria</taxon>
        <taxon>Hyphomicrobiales</taxon>
        <taxon>Beijerinckiaceae</taxon>
        <taxon>Methylocella</taxon>
    </lineage>
</organism>
<dbReference type="GO" id="GO:0006777">
    <property type="term" value="P:Mo-molybdopterin cofactor biosynthetic process"/>
    <property type="evidence" value="ECO:0007669"/>
    <property type="project" value="UniProtKB-UniRule"/>
</dbReference>
<keyword evidence="14" id="KW-1185">Reference proteome</keyword>
<comment type="catalytic activity">
    <reaction evidence="10">
        <text>adenylyl-molybdopterin + molybdate = Mo-molybdopterin + AMP + H(+)</text>
        <dbReference type="Rhea" id="RHEA:35047"/>
        <dbReference type="ChEBI" id="CHEBI:15378"/>
        <dbReference type="ChEBI" id="CHEBI:36264"/>
        <dbReference type="ChEBI" id="CHEBI:62727"/>
        <dbReference type="ChEBI" id="CHEBI:71302"/>
        <dbReference type="ChEBI" id="CHEBI:456215"/>
        <dbReference type="EC" id="2.10.1.1"/>
    </reaction>
</comment>
<dbReference type="Gene3D" id="2.170.190.11">
    <property type="entry name" value="Molybdopterin biosynthesis moea protein, domain 3"/>
    <property type="match status" value="1"/>
</dbReference>
<dbReference type="EMBL" id="CABFMQ020000142">
    <property type="protein sequence ID" value="VTZ52434.1"/>
    <property type="molecule type" value="Genomic_DNA"/>
</dbReference>
<gene>
    <name evidence="13" type="ORF">MPC4_80105</name>
</gene>
<dbReference type="InterPro" id="IPR005111">
    <property type="entry name" value="MoeA_C_domain_IV"/>
</dbReference>
<evidence type="ECO:0000256" key="11">
    <source>
        <dbReference type="RuleBase" id="RU365090"/>
    </source>
</evidence>
<dbReference type="InterPro" id="IPR036688">
    <property type="entry name" value="MoeA_C_domain_IV_sf"/>
</dbReference>
<dbReference type="GO" id="GO:0061599">
    <property type="term" value="F:molybdopterin molybdotransferase activity"/>
    <property type="evidence" value="ECO:0007669"/>
    <property type="project" value="UniProtKB-UniRule"/>
</dbReference>
<evidence type="ECO:0000256" key="8">
    <source>
        <dbReference type="ARBA" id="ARBA00022842"/>
    </source>
</evidence>
<sequence>MTGRAALSVAEARARILADAPADRPVEMVPLARALGRTLVRDLASRRTQPPYPVSAMDGYAVRAADLARLPVRLTQIGESAAGHGFSGRLGPMETVRIFTGAPTPDGADAILIQEEARLEAGFIEPLRSVPKGNFIRPAGLDFAEGRVLLQAGTRLGPAGIALAAAMNHAELPVARRPRVGIVATGDELVLPGTVIGRDQIVASNAFAIAALVEDAGGEPLDLGIAHDDFGALEIAIGTAIDAGCDILATSGGASVGDHDLVRPALAKAGMELNFWRIAVRPGAPLLHGRLGRMAIIGLPGNPVSAVVGGVLFLKPLVRALSGDLFAGADQSEAAILGAAVDANDRRQDFMRATLEPGGDGPPIATPFEAQDSSMLSVLAKARCLLIRPPHAPAAKAGDPCRIIRLPG</sequence>